<comment type="caution">
    <text evidence="1">The sequence shown here is derived from an EMBL/GenBank/DDBJ whole genome shotgun (WGS) entry which is preliminary data.</text>
</comment>
<protein>
    <recommendedName>
        <fullName evidence="3">Secreted protein</fullName>
    </recommendedName>
</protein>
<accession>A0ABD2CAX7</accession>
<proteinExistence type="predicted"/>
<keyword evidence="2" id="KW-1185">Reference proteome</keyword>
<dbReference type="EMBL" id="JAYRBN010000058">
    <property type="protein sequence ID" value="KAL2742209.1"/>
    <property type="molecule type" value="Genomic_DNA"/>
</dbReference>
<sequence length="77" mass="8815">MNTYLLNFYWSLDFIFVSIGKLINRVDTDLNITIICNTDGVIIDRCITSRFLQCVCCDLRLILVSLRISANLRGLVV</sequence>
<dbReference type="AlphaFoldDB" id="A0ABD2CAX7"/>
<name>A0ABD2CAX7_VESMC</name>
<evidence type="ECO:0000313" key="2">
    <source>
        <dbReference type="Proteomes" id="UP001607303"/>
    </source>
</evidence>
<evidence type="ECO:0008006" key="3">
    <source>
        <dbReference type="Google" id="ProtNLM"/>
    </source>
</evidence>
<gene>
    <name evidence="1" type="ORF">V1477_009838</name>
</gene>
<dbReference type="Proteomes" id="UP001607303">
    <property type="component" value="Unassembled WGS sequence"/>
</dbReference>
<organism evidence="1 2">
    <name type="scientific">Vespula maculifrons</name>
    <name type="common">Eastern yellow jacket</name>
    <name type="synonym">Wasp</name>
    <dbReference type="NCBI Taxonomy" id="7453"/>
    <lineage>
        <taxon>Eukaryota</taxon>
        <taxon>Metazoa</taxon>
        <taxon>Ecdysozoa</taxon>
        <taxon>Arthropoda</taxon>
        <taxon>Hexapoda</taxon>
        <taxon>Insecta</taxon>
        <taxon>Pterygota</taxon>
        <taxon>Neoptera</taxon>
        <taxon>Endopterygota</taxon>
        <taxon>Hymenoptera</taxon>
        <taxon>Apocrita</taxon>
        <taxon>Aculeata</taxon>
        <taxon>Vespoidea</taxon>
        <taxon>Vespidae</taxon>
        <taxon>Vespinae</taxon>
        <taxon>Vespula</taxon>
    </lineage>
</organism>
<reference evidence="1 2" key="1">
    <citation type="journal article" date="2024" name="Ann. Entomol. Soc. Am.">
        <title>Genomic analyses of the southern and eastern yellowjacket wasps (Hymenoptera: Vespidae) reveal evolutionary signatures of social life.</title>
        <authorList>
            <person name="Catto M.A."/>
            <person name="Caine P.B."/>
            <person name="Orr S.E."/>
            <person name="Hunt B.G."/>
            <person name="Goodisman M.A.D."/>
        </authorList>
    </citation>
    <scope>NUCLEOTIDE SEQUENCE [LARGE SCALE GENOMIC DNA]</scope>
    <source>
        <strain evidence="1">232</strain>
        <tissue evidence="1">Head and thorax</tissue>
    </source>
</reference>
<evidence type="ECO:0000313" key="1">
    <source>
        <dbReference type="EMBL" id="KAL2742209.1"/>
    </source>
</evidence>